<sequence>MEQMFKILLLFRMSDESVGFEQSVSQLVIKSRELLLKNEFINDIHGGRKKSKSTTADTALKIRFDCLKPAVAKSSRKAFS</sequence>
<gene>
    <name evidence="1" type="ORF">BpHYR1_038355</name>
</gene>
<dbReference type="EMBL" id="REGN01003634">
    <property type="protein sequence ID" value="RNA21636.1"/>
    <property type="molecule type" value="Genomic_DNA"/>
</dbReference>
<dbReference type="AlphaFoldDB" id="A0A3M7RDN3"/>
<organism evidence="1 2">
    <name type="scientific">Brachionus plicatilis</name>
    <name type="common">Marine rotifer</name>
    <name type="synonym">Brachionus muelleri</name>
    <dbReference type="NCBI Taxonomy" id="10195"/>
    <lineage>
        <taxon>Eukaryota</taxon>
        <taxon>Metazoa</taxon>
        <taxon>Spiralia</taxon>
        <taxon>Gnathifera</taxon>
        <taxon>Rotifera</taxon>
        <taxon>Eurotatoria</taxon>
        <taxon>Monogononta</taxon>
        <taxon>Pseudotrocha</taxon>
        <taxon>Ploima</taxon>
        <taxon>Brachionidae</taxon>
        <taxon>Brachionus</taxon>
    </lineage>
</organism>
<dbReference type="Proteomes" id="UP000276133">
    <property type="component" value="Unassembled WGS sequence"/>
</dbReference>
<keyword evidence="2" id="KW-1185">Reference proteome</keyword>
<accession>A0A3M7RDN3</accession>
<protein>
    <submittedName>
        <fullName evidence="1">Uncharacterized protein</fullName>
    </submittedName>
</protein>
<reference evidence="1 2" key="1">
    <citation type="journal article" date="2018" name="Sci. Rep.">
        <title>Genomic signatures of local adaptation to the degree of environmental predictability in rotifers.</title>
        <authorList>
            <person name="Franch-Gras L."/>
            <person name="Hahn C."/>
            <person name="Garcia-Roger E.M."/>
            <person name="Carmona M.J."/>
            <person name="Serra M."/>
            <person name="Gomez A."/>
        </authorList>
    </citation>
    <scope>NUCLEOTIDE SEQUENCE [LARGE SCALE GENOMIC DNA]</scope>
    <source>
        <strain evidence="1">HYR1</strain>
    </source>
</reference>
<name>A0A3M7RDN3_BRAPC</name>
<comment type="caution">
    <text evidence="1">The sequence shown here is derived from an EMBL/GenBank/DDBJ whole genome shotgun (WGS) entry which is preliminary data.</text>
</comment>
<evidence type="ECO:0000313" key="2">
    <source>
        <dbReference type="Proteomes" id="UP000276133"/>
    </source>
</evidence>
<proteinExistence type="predicted"/>
<evidence type="ECO:0000313" key="1">
    <source>
        <dbReference type="EMBL" id="RNA21636.1"/>
    </source>
</evidence>